<evidence type="ECO:0000256" key="6">
    <source>
        <dbReference type="ARBA" id="ARBA00022884"/>
    </source>
</evidence>
<accession>A0A1W9KTP6</accession>
<evidence type="ECO:0008006" key="10">
    <source>
        <dbReference type="Google" id="ProtNLM"/>
    </source>
</evidence>
<dbReference type="SUPFAM" id="SSF54786">
    <property type="entry name" value="YcfA/nrd intein domain"/>
    <property type="match status" value="1"/>
</dbReference>
<keyword evidence="2" id="KW-1277">Toxin-antitoxin system</keyword>
<dbReference type="Pfam" id="PF07927">
    <property type="entry name" value="HicA_toxin"/>
    <property type="match status" value="1"/>
</dbReference>
<evidence type="ECO:0000256" key="1">
    <source>
        <dbReference type="ARBA" id="ARBA00006620"/>
    </source>
</evidence>
<evidence type="ECO:0000256" key="2">
    <source>
        <dbReference type="ARBA" id="ARBA00022649"/>
    </source>
</evidence>
<dbReference type="InterPro" id="IPR038570">
    <property type="entry name" value="HicA_sf"/>
</dbReference>
<keyword evidence="3" id="KW-0540">Nuclease</keyword>
<proteinExistence type="inferred from homology"/>
<keyword evidence="6" id="KW-0694">RNA-binding</keyword>
<evidence type="ECO:0000256" key="3">
    <source>
        <dbReference type="ARBA" id="ARBA00022722"/>
    </source>
</evidence>
<comment type="caution">
    <text evidence="8">The sequence shown here is derived from an EMBL/GenBank/DDBJ whole genome shotgun (WGS) entry which is preliminary data.</text>
</comment>
<gene>
    <name evidence="8" type="ORF">BWK72_11045</name>
</gene>
<keyword evidence="7" id="KW-0346">Stress response</keyword>
<dbReference type="GO" id="GO:0003729">
    <property type="term" value="F:mRNA binding"/>
    <property type="evidence" value="ECO:0007669"/>
    <property type="project" value="InterPro"/>
</dbReference>
<organism evidence="8 9">
    <name type="scientific">Rhodoferax ferrireducens</name>
    <dbReference type="NCBI Taxonomy" id="192843"/>
    <lineage>
        <taxon>Bacteria</taxon>
        <taxon>Pseudomonadati</taxon>
        <taxon>Pseudomonadota</taxon>
        <taxon>Betaproteobacteria</taxon>
        <taxon>Burkholderiales</taxon>
        <taxon>Comamonadaceae</taxon>
        <taxon>Rhodoferax</taxon>
    </lineage>
</organism>
<evidence type="ECO:0000313" key="8">
    <source>
        <dbReference type="EMBL" id="OQW87841.1"/>
    </source>
</evidence>
<evidence type="ECO:0000256" key="5">
    <source>
        <dbReference type="ARBA" id="ARBA00022801"/>
    </source>
</evidence>
<dbReference type="GO" id="GO:0016787">
    <property type="term" value="F:hydrolase activity"/>
    <property type="evidence" value="ECO:0007669"/>
    <property type="project" value="UniProtKB-KW"/>
</dbReference>
<evidence type="ECO:0000256" key="4">
    <source>
        <dbReference type="ARBA" id="ARBA00022759"/>
    </source>
</evidence>
<dbReference type="InterPro" id="IPR012933">
    <property type="entry name" value="HicA_mRNA_interferase"/>
</dbReference>
<keyword evidence="5" id="KW-0378">Hydrolase</keyword>
<keyword evidence="4" id="KW-0255">Endonuclease</keyword>
<protein>
    <recommendedName>
        <fullName evidence="10">mRNA interferase</fullName>
    </recommendedName>
</protein>
<dbReference type="AlphaFoldDB" id="A0A1W9KTP6"/>
<dbReference type="EMBL" id="MTEI01000006">
    <property type="protein sequence ID" value="OQW87841.1"/>
    <property type="molecule type" value="Genomic_DNA"/>
</dbReference>
<comment type="similarity">
    <text evidence="1">Belongs to the HicA mRNA interferase family.</text>
</comment>
<dbReference type="Gene3D" id="3.30.920.30">
    <property type="entry name" value="Hypothetical protein"/>
    <property type="match status" value="1"/>
</dbReference>
<name>A0A1W9KTP6_9BURK</name>
<dbReference type="GO" id="GO:0004519">
    <property type="term" value="F:endonuclease activity"/>
    <property type="evidence" value="ECO:0007669"/>
    <property type="project" value="UniProtKB-KW"/>
</dbReference>
<reference evidence="8 9" key="1">
    <citation type="submission" date="2017-01" db="EMBL/GenBank/DDBJ databases">
        <title>Novel large sulfur bacteria in the metagenomes of groundwater-fed chemosynthetic microbial mats in the Lake Huron basin.</title>
        <authorList>
            <person name="Sharrar A.M."/>
            <person name="Flood B.E."/>
            <person name="Bailey J.V."/>
            <person name="Jones D.S."/>
            <person name="Biddanda B."/>
            <person name="Ruberg S.A."/>
            <person name="Marcus D.N."/>
            <person name="Dick G.J."/>
        </authorList>
    </citation>
    <scope>NUCLEOTIDE SEQUENCE [LARGE SCALE GENOMIC DNA]</scope>
    <source>
        <strain evidence="8">A7</strain>
    </source>
</reference>
<dbReference type="Proteomes" id="UP000192505">
    <property type="component" value="Unassembled WGS sequence"/>
</dbReference>
<evidence type="ECO:0000256" key="7">
    <source>
        <dbReference type="ARBA" id="ARBA00023016"/>
    </source>
</evidence>
<sequence>MNSHEFKRWLTKQGVTFGPAKGSHIKLYFGDKQSILPMHSADLKTGTVEGIKKQLGLKGK</sequence>
<evidence type="ECO:0000313" key="9">
    <source>
        <dbReference type="Proteomes" id="UP000192505"/>
    </source>
</evidence>